<dbReference type="PANTHER" id="PTHR23086:SF8">
    <property type="entry name" value="PHOSPHATIDYLINOSITOL 5-PHOSPHATE 4-KINASE, ISOFORM A"/>
    <property type="match status" value="1"/>
</dbReference>
<keyword evidence="5 11" id="KW-0547">Nucleotide-binding</keyword>
<evidence type="ECO:0000256" key="4">
    <source>
        <dbReference type="ARBA" id="ARBA00022679"/>
    </source>
</evidence>
<evidence type="ECO:0000256" key="10">
    <source>
        <dbReference type="ARBA" id="ARBA00082306"/>
    </source>
</evidence>
<dbReference type="GO" id="GO:0046854">
    <property type="term" value="P:phosphatidylinositol phosphate biosynthetic process"/>
    <property type="evidence" value="ECO:0007669"/>
    <property type="project" value="TreeGrafter"/>
</dbReference>
<keyword evidence="4 11" id="KW-0808">Transferase</keyword>
<evidence type="ECO:0000313" key="15">
    <source>
        <dbReference type="Proteomes" id="UP000654370"/>
    </source>
</evidence>
<dbReference type="InterPro" id="IPR002498">
    <property type="entry name" value="PInositol-4-P-4/5-kinase_core"/>
</dbReference>
<reference evidence="14" key="1">
    <citation type="submission" date="2020-12" db="EMBL/GenBank/DDBJ databases">
        <title>Metabolic potential, ecology and presence of endohyphal bacteria is reflected in genomic diversity of Mucoromycotina.</title>
        <authorList>
            <person name="Muszewska A."/>
            <person name="Okrasinska A."/>
            <person name="Steczkiewicz K."/>
            <person name="Drgas O."/>
            <person name="Orlowska M."/>
            <person name="Perlinska-Lenart U."/>
            <person name="Aleksandrzak-Piekarczyk T."/>
            <person name="Szatraj K."/>
            <person name="Zielenkiewicz U."/>
            <person name="Pilsyk S."/>
            <person name="Malc E."/>
            <person name="Mieczkowski P."/>
            <person name="Kruszewska J.S."/>
            <person name="Biernat P."/>
            <person name="Pawlowska J."/>
        </authorList>
    </citation>
    <scope>NUCLEOTIDE SEQUENCE</scope>
    <source>
        <strain evidence="14">WA0000067209</strain>
    </source>
</reference>
<dbReference type="FunFam" id="3.30.800.10:FF:000009">
    <property type="entry name" value="Phosphatidylinositol 4-phosphate 5-kinase its3"/>
    <property type="match status" value="1"/>
</dbReference>
<feature type="domain" description="PIPK" evidence="13">
    <location>
        <begin position="171"/>
        <end position="566"/>
    </location>
</feature>
<dbReference type="Proteomes" id="UP000654370">
    <property type="component" value="Unassembled WGS sequence"/>
</dbReference>
<evidence type="ECO:0000256" key="2">
    <source>
        <dbReference type="ARBA" id="ARBA00012172"/>
    </source>
</evidence>
<dbReference type="GO" id="GO:0005524">
    <property type="term" value="F:ATP binding"/>
    <property type="evidence" value="ECO:0007669"/>
    <property type="project" value="UniProtKB-UniRule"/>
</dbReference>
<evidence type="ECO:0000256" key="9">
    <source>
        <dbReference type="ARBA" id="ARBA00080374"/>
    </source>
</evidence>
<dbReference type="AlphaFoldDB" id="A0A8H7UGM7"/>
<dbReference type="SUPFAM" id="SSF56104">
    <property type="entry name" value="SAICAR synthase-like"/>
    <property type="match status" value="1"/>
</dbReference>
<feature type="compositionally biased region" description="Polar residues" evidence="12">
    <location>
        <begin position="80"/>
        <end position="97"/>
    </location>
</feature>
<evidence type="ECO:0000256" key="11">
    <source>
        <dbReference type="PROSITE-ProRule" id="PRU00781"/>
    </source>
</evidence>
<dbReference type="PROSITE" id="PS51455">
    <property type="entry name" value="PIPK"/>
    <property type="match status" value="1"/>
</dbReference>
<dbReference type="Gene3D" id="3.30.810.10">
    <property type="entry name" value="2-Layer Sandwich"/>
    <property type="match status" value="1"/>
</dbReference>
<keyword evidence="6 11" id="KW-0418">Kinase</keyword>
<dbReference type="Gene3D" id="3.30.800.10">
    <property type="entry name" value="Phosphatidylinositol Phosphate Kinase II Beta"/>
    <property type="match status" value="1"/>
</dbReference>
<evidence type="ECO:0000256" key="1">
    <source>
        <dbReference type="ARBA" id="ARBA00000444"/>
    </source>
</evidence>
<dbReference type="SMART" id="SM00330">
    <property type="entry name" value="PIPKc"/>
    <property type="match status" value="1"/>
</dbReference>
<keyword evidence="15" id="KW-1185">Reference proteome</keyword>
<comment type="catalytic activity">
    <reaction evidence="1">
        <text>a 1,2-diacyl-sn-glycero-3-phospho-(1D-myo-inositol 4-phosphate) + ATP = a 1,2-diacyl-sn-glycero-3-phospho-(1D-myo-inositol-4,5-bisphosphate) + ADP + H(+)</text>
        <dbReference type="Rhea" id="RHEA:14425"/>
        <dbReference type="ChEBI" id="CHEBI:15378"/>
        <dbReference type="ChEBI" id="CHEBI:30616"/>
        <dbReference type="ChEBI" id="CHEBI:58178"/>
        <dbReference type="ChEBI" id="CHEBI:58456"/>
        <dbReference type="ChEBI" id="CHEBI:456216"/>
        <dbReference type="EC" id="2.7.1.68"/>
    </reaction>
</comment>
<organism evidence="14 15">
    <name type="scientific">Mortierella isabellina</name>
    <name type="common">Filamentous fungus</name>
    <name type="synonym">Umbelopsis isabellina</name>
    <dbReference type="NCBI Taxonomy" id="91625"/>
    <lineage>
        <taxon>Eukaryota</taxon>
        <taxon>Fungi</taxon>
        <taxon>Fungi incertae sedis</taxon>
        <taxon>Mucoromycota</taxon>
        <taxon>Mucoromycotina</taxon>
        <taxon>Umbelopsidomycetes</taxon>
        <taxon>Umbelopsidales</taxon>
        <taxon>Umbelopsidaceae</taxon>
        <taxon>Umbelopsis</taxon>
    </lineage>
</organism>
<feature type="region of interest" description="Disordered" evidence="12">
    <location>
        <begin position="1"/>
        <end position="98"/>
    </location>
</feature>
<comment type="caution">
    <text evidence="14">The sequence shown here is derived from an EMBL/GenBank/DDBJ whole genome shotgun (WGS) entry which is preliminary data.</text>
</comment>
<dbReference type="InterPro" id="IPR027484">
    <property type="entry name" value="PInositol-4-P-5-kinase_N"/>
</dbReference>
<dbReference type="EC" id="2.7.1.68" evidence="2"/>
<dbReference type="Pfam" id="PF01504">
    <property type="entry name" value="PIP5K"/>
    <property type="match status" value="1"/>
</dbReference>
<dbReference type="EMBL" id="JAEPQZ010000004">
    <property type="protein sequence ID" value="KAG2182330.1"/>
    <property type="molecule type" value="Genomic_DNA"/>
</dbReference>
<name>A0A8H7UGM7_MORIS</name>
<evidence type="ECO:0000256" key="3">
    <source>
        <dbReference type="ARBA" id="ARBA00022553"/>
    </source>
</evidence>
<keyword evidence="3" id="KW-0597">Phosphoprotein</keyword>
<keyword evidence="7 11" id="KW-0067">ATP-binding</keyword>
<accession>A0A8H7UGM7</accession>
<dbReference type="OrthoDB" id="20783at2759"/>
<dbReference type="GO" id="GO:0016308">
    <property type="term" value="F:1-phosphatidylinositol-4-phosphate 5-kinase activity"/>
    <property type="evidence" value="ECO:0007669"/>
    <property type="project" value="UniProtKB-EC"/>
</dbReference>
<gene>
    <name evidence="14" type="ORF">INT43_007260</name>
</gene>
<protein>
    <recommendedName>
        <fullName evidence="2">1-phosphatidylinositol-4-phosphate 5-kinase</fullName>
        <ecNumber evidence="2">2.7.1.68</ecNumber>
    </recommendedName>
    <alternativeName>
        <fullName evidence="10">1-phosphatidylinositol 4-phosphate kinase</fullName>
    </alternativeName>
    <alternativeName>
        <fullName evidence="8">Diphosphoinositide kinase</fullName>
    </alternativeName>
    <alternativeName>
        <fullName evidence="9">PIP5K</fullName>
    </alternativeName>
</protein>
<dbReference type="PANTHER" id="PTHR23086">
    <property type="entry name" value="PHOSPHATIDYLINOSITOL-4-PHOSPHATE 5-KINASE"/>
    <property type="match status" value="1"/>
</dbReference>
<evidence type="ECO:0000259" key="13">
    <source>
        <dbReference type="PROSITE" id="PS51455"/>
    </source>
</evidence>
<evidence type="ECO:0000256" key="12">
    <source>
        <dbReference type="SAM" id="MobiDB-lite"/>
    </source>
</evidence>
<evidence type="ECO:0000313" key="14">
    <source>
        <dbReference type="EMBL" id="KAG2182330.1"/>
    </source>
</evidence>
<dbReference type="InterPro" id="IPR023610">
    <property type="entry name" value="PInositol-4/5-P-5/4-kinase"/>
</dbReference>
<proteinExistence type="predicted"/>
<evidence type="ECO:0000256" key="8">
    <source>
        <dbReference type="ARBA" id="ARBA00078403"/>
    </source>
</evidence>
<dbReference type="InterPro" id="IPR027483">
    <property type="entry name" value="PInositol-4-P-4/5-kinase_C_sf"/>
</dbReference>
<sequence length="586" mass="67362">MSAAAIATPSHQDPLNRDTKSATAIYADLRDQYPPDVENTLDAASGAARTPRPQVSNLPIRKDSLPNLKQIPSGPRRSKTTGNVLQSISPYSPSANELDSIEQIPDTNIQKKPKLRAVTRRNTTGPDVIPTGDDFDVDTSNRKRHSFKRLSRRRRDDDEDRVIIGIRIAEGHQNYILMYNMLTGIRIAVGRVSAKPCHPLTNEDFLGAHKLVFDVTGNELTPGAKYDFKFKDYAPWVFRQIREKFNIDPADYLISLTSKYILSELGSPGKSGSFFYYSRDYRFIIKTISHTEHKFMRRILKQYYEHVSENPNTLLCRYYGLHRVKLPRGRKIHFVVMANVFPPNKDIHETFDLKGSKYGRLLPEEEVQKNPNAVMKDLNWEKKDRKLLLGPRKRRLFIQQMVTDVRLLTRLNIMDYSLLIGVHDLIRGNKDNIRDSTLQTFQPDTKTAERHASIMKRRQSKAQVVRKAIRDTEPNKIDLSELSTEKEDRSNLAFYADDGGFRSTDENDQPAGQLYFMGIIDILTPYDMKKKTEHYWKSMTLDKHGISAVKPSEYGSRFASYMVKTIQHHQDIESLAEVTSEPKKDQ</sequence>
<evidence type="ECO:0000256" key="5">
    <source>
        <dbReference type="ARBA" id="ARBA00022741"/>
    </source>
</evidence>
<dbReference type="GO" id="GO:0005886">
    <property type="term" value="C:plasma membrane"/>
    <property type="evidence" value="ECO:0007669"/>
    <property type="project" value="TreeGrafter"/>
</dbReference>
<evidence type="ECO:0000256" key="7">
    <source>
        <dbReference type="ARBA" id="ARBA00022840"/>
    </source>
</evidence>
<evidence type="ECO:0000256" key="6">
    <source>
        <dbReference type="ARBA" id="ARBA00022777"/>
    </source>
</evidence>
<dbReference type="CDD" id="cd17303">
    <property type="entry name" value="PIPKc_PIP5K_yeast_like"/>
    <property type="match status" value="1"/>
</dbReference>